<comment type="caution">
    <text evidence="1">The sequence shown here is derived from an EMBL/GenBank/DDBJ whole genome shotgun (WGS) entry which is preliminary data.</text>
</comment>
<sequence>MIKIFALGEAPHGANLDKIKEILENRDNLSGIFLEHPINYQDSINSYLQNKKIDEKLQGFWGRCIKEGNDIKSVDMYLLDFSFERKIPVVCVDSSKTQTDEYNKKSDIGYWFLRGESRDEDMFENIVRTYHEEEEWIILCGAGHLITEIHPRSGKKTLGTRLKERFGENFSYIILGQ</sequence>
<gene>
    <name evidence="1" type="ORF">UU70_C0035G0002</name>
</gene>
<protein>
    <submittedName>
        <fullName evidence="1">Uncharacterized protein</fullName>
    </submittedName>
</protein>
<organism evidence="1 2">
    <name type="scientific">Candidatus Yanofskybacteria bacterium GW2011_GWA1_41_6</name>
    <dbReference type="NCBI Taxonomy" id="1619020"/>
    <lineage>
        <taxon>Bacteria</taxon>
        <taxon>Candidatus Yanofskyibacteriota</taxon>
    </lineage>
</organism>
<dbReference type="Proteomes" id="UP000034380">
    <property type="component" value="Unassembled WGS sequence"/>
</dbReference>
<dbReference type="AlphaFoldDB" id="A0A0G0WKW6"/>
<evidence type="ECO:0000313" key="1">
    <source>
        <dbReference type="EMBL" id="KKS12707.1"/>
    </source>
</evidence>
<name>A0A0G0WKW6_9BACT</name>
<evidence type="ECO:0000313" key="2">
    <source>
        <dbReference type="Proteomes" id="UP000034380"/>
    </source>
</evidence>
<dbReference type="EMBL" id="LCBQ01000035">
    <property type="protein sequence ID" value="KKS12707.1"/>
    <property type="molecule type" value="Genomic_DNA"/>
</dbReference>
<accession>A0A0G0WKW6</accession>
<proteinExistence type="predicted"/>
<reference evidence="1 2" key="1">
    <citation type="journal article" date="2015" name="Nature">
        <title>rRNA introns, odd ribosomes, and small enigmatic genomes across a large radiation of phyla.</title>
        <authorList>
            <person name="Brown C.T."/>
            <person name="Hug L.A."/>
            <person name="Thomas B.C."/>
            <person name="Sharon I."/>
            <person name="Castelle C.J."/>
            <person name="Singh A."/>
            <person name="Wilkins M.J."/>
            <person name="Williams K.H."/>
            <person name="Banfield J.F."/>
        </authorList>
    </citation>
    <scope>NUCLEOTIDE SEQUENCE [LARGE SCALE GENOMIC DNA]</scope>
</reference>